<sequence length="160" mass="17590">MKHLYIILMLAVVVAIPAILPADSDAPAQKALGTYKIIGRELHSGDPYKFTGTVGLTKNKVTVSLNFSNPDHGSLGFVGLFEPKLTETLFEELEINGTIRRKFVLKSKADAAEEDEDTPLKFDGWVKIRKTQDETFELTLHYEFGDIGARHNGGGKGDQG</sequence>
<reference evidence="1" key="1">
    <citation type="journal article" date="2015" name="Nature">
        <title>Complex archaea that bridge the gap between prokaryotes and eukaryotes.</title>
        <authorList>
            <person name="Spang A."/>
            <person name="Saw J.H."/>
            <person name="Jorgensen S.L."/>
            <person name="Zaremba-Niedzwiedzka K."/>
            <person name="Martijn J."/>
            <person name="Lind A.E."/>
            <person name="van Eijk R."/>
            <person name="Schleper C."/>
            <person name="Guy L."/>
            <person name="Ettema T.J."/>
        </authorList>
    </citation>
    <scope>NUCLEOTIDE SEQUENCE</scope>
</reference>
<protein>
    <submittedName>
        <fullName evidence="1">Uncharacterized protein</fullName>
    </submittedName>
</protein>
<gene>
    <name evidence="1" type="ORF">LCGC14_0094910</name>
</gene>
<comment type="caution">
    <text evidence="1">The sequence shown here is derived from an EMBL/GenBank/DDBJ whole genome shotgun (WGS) entry which is preliminary data.</text>
</comment>
<accession>A0A0F9VHL5</accession>
<evidence type="ECO:0000313" key="1">
    <source>
        <dbReference type="EMBL" id="KKO03565.1"/>
    </source>
</evidence>
<proteinExistence type="predicted"/>
<dbReference type="AlphaFoldDB" id="A0A0F9VHL5"/>
<organism evidence="1">
    <name type="scientific">marine sediment metagenome</name>
    <dbReference type="NCBI Taxonomy" id="412755"/>
    <lineage>
        <taxon>unclassified sequences</taxon>
        <taxon>metagenomes</taxon>
        <taxon>ecological metagenomes</taxon>
    </lineage>
</organism>
<name>A0A0F9VHL5_9ZZZZ</name>
<dbReference type="EMBL" id="LAZR01000026">
    <property type="protein sequence ID" value="KKO03565.1"/>
    <property type="molecule type" value="Genomic_DNA"/>
</dbReference>